<protein>
    <submittedName>
        <fullName evidence="1">Uncharacterized protein</fullName>
    </submittedName>
</protein>
<evidence type="ECO:0000313" key="1">
    <source>
        <dbReference type="EMBL" id="AJQ26439.1"/>
    </source>
</evidence>
<reference evidence="2" key="2">
    <citation type="submission" date="2015-02" db="EMBL/GenBank/DDBJ databases">
        <title>Complete Genome Sequence of Pelosinus fermentans JBW45.</title>
        <authorList>
            <person name="De Leon K.B."/>
            <person name="Utturkar S.M."/>
            <person name="Camilleri L.B."/>
            <person name="Arkin A.P."/>
            <person name="Fields M.W."/>
            <person name="Brown S.D."/>
            <person name="Wall J.D."/>
        </authorList>
    </citation>
    <scope>NUCLEOTIDE SEQUENCE [LARGE SCALE GENOMIC DNA]</scope>
    <source>
        <strain evidence="2">JBW45</strain>
    </source>
</reference>
<dbReference type="RefSeq" id="WP_007955842.1">
    <property type="nucleotide sequence ID" value="NZ_CP010978.1"/>
</dbReference>
<sequence length="59" mass="6158">MSISSVSSSSISMVSKISEADKAKFAAAAKKAGVTVKEGQKLSNEDMQKLKKAGIDIKV</sequence>
<proteinExistence type="predicted"/>
<organism evidence="1 2">
    <name type="scientific">Pelosinus fermentans JBW45</name>
    <dbReference type="NCBI Taxonomy" id="1192197"/>
    <lineage>
        <taxon>Bacteria</taxon>
        <taxon>Bacillati</taxon>
        <taxon>Bacillota</taxon>
        <taxon>Negativicutes</taxon>
        <taxon>Selenomonadales</taxon>
        <taxon>Sporomusaceae</taxon>
        <taxon>Pelosinus</taxon>
    </lineage>
</organism>
<accession>I9NT21</accession>
<dbReference type="EMBL" id="CP010978">
    <property type="protein sequence ID" value="AJQ26439.1"/>
    <property type="molecule type" value="Genomic_DNA"/>
</dbReference>
<name>I9NT21_9FIRM</name>
<dbReference type="Proteomes" id="UP000005361">
    <property type="component" value="Chromosome"/>
</dbReference>
<dbReference type="KEGG" id="pft:JBW_01087"/>
<gene>
    <name evidence="1" type="ORF">JBW_01087</name>
</gene>
<dbReference type="AlphaFoldDB" id="I9NT21"/>
<evidence type="ECO:0000313" key="2">
    <source>
        <dbReference type="Proteomes" id="UP000005361"/>
    </source>
</evidence>
<dbReference type="HOGENOM" id="CLU_2956497_0_0_9"/>
<dbReference type="STRING" id="1192197.JBW_01087"/>
<reference evidence="1 2" key="1">
    <citation type="journal article" date="2015" name="Genome Announc.">
        <title>Complete Genome Sequence of Pelosinus fermentans JBW45, a Member of a Remarkably Competitive Group of Negativicutes in the Firmicutes Phylum.</title>
        <authorList>
            <person name="De Leon K.B."/>
            <person name="Utturkar S.M."/>
            <person name="Camilleri L.B."/>
            <person name="Elias D.A."/>
            <person name="Arkin A.P."/>
            <person name="Fields M.W."/>
            <person name="Brown S.D."/>
            <person name="Wall J.D."/>
        </authorList>
    </citation>
    <scope>NUCLEOTIDE SEQUENCE [LARGE SCALE GENOMIC DNA]</scope>
    <source>
        <strain evidence="1 2">JBW45</strain>
    </source>
</reference>